<proteinExistence type="predicted"/>
<sequence>METPLPHMFILNAASERYVLCISEYKEQNRCWKLMIMNDSKYLMENCRLMNDGTETAPKTYLYERESSRHSEIKYYESSMKRTRRYINIVNPGHVGSFEPIYEYTMTSPCKILCSKFYRVVKGEDSDMKWHFRIMPPEPTIPTHVQNAYIEYAISKNEVCPITLEPFERGNVCCTPCGHLFSKSVLGSLKICPSCRKDLAL</sequence>
<protein>
    <submittedName>
        <fullName evidence="1">Uncharacterized protein</fullName>
    </submittedName>
</protein>
<dbReference type="Gene3D" id="3.30.40.10">
    <property type="entry name" value="Zinc/RING finger domain, C3HC4 (zinc finger)"/>
    <property type="match status" value="1"/>
</dbReference>
<accession>A0A6C0KLJ4</accession>
<dbReference type="EMBL" id="MN740925">
    <property type="protein sequence ID" value="QHU18163.1"/>
    <property type="molecule type" value="Genomic_DNA"/>
</dbReference>
<dbReference type="InterPro" id="IPR013083">
    <property type="entry name" value="Znf_RING/FYVE/PHD"/>
</dbReference>
<evidence type="ECO:0000313" key="1">
    <source>
        <dbReference type="EMBL" id="QHU18163.1"/>
    </source>
</evidence>
<dbReference type="SUPFAM" id="SSF57850">
    <property type="entry name" value="RING/U-box"/>
    <property type="match status" value="1"/>
</dbReference>
<dbReference type="AlphaFoldDB" id="A0A6C0KLJ4"/>
<name>A0A6C0KLJ4_9ZZZZ</name>
<organism evidence="1">
    <name type="scientific">viral metagenome</name>
    <dbReference type="NCBI Taxonomy" id="1070528"/>
    <lineage>
        <taxon>unclassified sequences</taxon>
        <taxon>metagenomes</taxon>
        <taxon>organismal metagenomes</taxon>
    </lineage>
</organism>
<reference evidence="1" key="1">
    <citation type="journal article" date="2020" name="Nature">
        <title>Giant virus diversity and host interactions through global metagenomics.</title>
        <authorList>
            <person name="Schulz F."/>
            <person name="Roux S."/>
            <person name="Paez-Espino D."/>
            <person name="Jungbluth S."/>
            <person name="Walsh D.A."/>
            <person name="Denef V.J."/>
            <person name="McMahon K.D."/>
            <person name="Konstantinidis K.T."/>
            <person name="Eloe-Fadrosh E.A."/>
            <person name="Kyrpides N.C."/>
            <person name="Woyke T."/>
        </authorList>
    </citation>
    <scope>NUCLEOTIDE SEQUENCE</scope>
    <source>
        <strain evidence="1">GVMAG-S-3300013006-138</strain>
    </source>
</reference>